<name>A0ABU0R8K1_9MICO</name>
<feature type="region of interest" description="Disordered" evidence="1">
    <location>
        <begin position="1"/>
        <end position="25"/>
    </location>
</feature>
<evidence type="ECO:0000256" key="1">
    <source>
        <dbReference type="SAM" id="MobiDB-lite"/>
    </source>
</evidence>
<evidence type="ECO:0000313" key="2">
    <source>
        <dbReference type="EMBL" id="MDQ0894082.1"/>
    </source>
</evidence>
<feature type="compositionally biased region" description="Polar residues" evidence="1">
    <location>
        <begin position="1"/>
        <end position="19"/>
    </location>
</feature>
<keyword evidence="3" id="KW-1185">Reference proteome</keyword>
<gene>
    <name evidence="2" type="ORF">QFZ26_001637</name>
</gene>
<proteinExistence type="predicted"/>
<sequence length="87" mass="9571">MKASEMNTSTLTAGSTQQGQATALSAQARQLRQRLALRTGLALLAWSRRQDERRTAEAVQLRRQAAQLATLARDDVQRRVALATPLV</sequence>
<evidence type="ECO:0000313" key="3">
    <source>
        <dbReference type="Proteomes" id="UP001239083"/>
    </source>
</evidence>
<dbReference type="Proteomes" id="UP001239083">
    <property type="component" value="Unassembled WGS sequence"/>
</dbReference>
<comment type="caution">
    <text evidence="2">The sequence shown here is derived from an EMBL/GenBank/DDBJ whole genome shotgun (WGS) entry which is preliminary data.</text>
</comment>
<dbReference type="EMBL" id="JAUSYY010000001">
    <property type="protein sequence ID" value="MDQ0894082.1"/>
    <property type="molecule type" value="Genomic_DNA"/>
</dbReference>
<organism evidence="2 3">
    <name type="scientific">Agromyces ramosus</name>
    <dbReference type="NCBI Taxonomy" id="33879"/>
    <lineage>
        <taxon>Bacteria</taxon>
        <taxon>Bacillati</taxon>
        <taxon>Actinomycetota</taxon>
        <taxon>Actinomycetes</taxon>
        <taxon>Micrococcales</taxon>
        <taxon>Microbacteriaceae</taxon>
        <taxon>Agromyces</taxon>
    </lineage>
</organism>
<protein>
    <submittedName>
        <fullName evidence="2">Uncharacterized protein</fullName>
    </submittedName>
</protein>
<reference evidence="2 3" key="1">
    <citation type="submission" date="2023-07" db="EMBL/GenBank/DDBJ databases">
        <title>Comparative genomics of wheat-associated soil bacteria to identify genetic determinants of phenazine resistance.</title>
        <authorList>
            <person name="Mouncey N."/>
        </authorList>
    </citation>
    <scope>NUCLEOTIDE SEQUENCE [LARGE SCALE GENOMIC DNA]</scope>
    <source>
        <strain evidence="2 3">V3I3</strain>
    </source>
</reference>
<accession>A0ABU0R8K1</accession>